<reference evidence="2 3" key="1">
    <citation type="submission" date="2020-08" db="EMBL/GenBank/DDBJ databases">
        <title>Sequencing the genomes of 1000 actinobacteria strains.</title>
        <authorList>
            <person name="Klenk H.-P."/>
        </authorList>
    </citation>
    <scope>NUCLEOTIDE SEQUENCE [LARGE SCALE GENOMIC DNA]</scope>
    <source>
        <strain evidence="2 3">DSM 23040</strain>
    </source>
</reference>
<evidence type="ECO:0000256" key="1">
    <source>
        <dbReference type="SAM" id="Phobius"/>
    </source>
</evidence>
<dbReference type="RefSeq" id="WP_183374150.1">
    <property type="nucleotide sequence ID" value="NZ_CBCSFZ010000005.1"/>
</dbReference>
<proteinExistence type="predicted"/>
<keyword evidence="1" id="KW-1133">Transmembrane helix</keyword>
<dbReference type="EMBL" id="JACHWP010000001">
    <property type="protein sequence ID" value="MBB3022261.1"/>
    <property type="molecule type" value="Genomic_DNA"/>
</dbReference>
<keyword evidence="1" id="KW-0812">Transmembrane</keyword>
<comment type="caution">
    <text evidence="2">The sequence shown here is derived from an EMBL/GenBank/DDBJ whole genome shotgun (WGS) entry which is preliminary data.</text>
</comment>
<dbReference type="AlphaFoldDB" id="A0A839QW89"/>
<evidence type="ECO:0000313" key="3">
    <source>
        <dbReference type="Proteomes" id="UP000568050"/>
    </source>
</evidence>
<feature type="transmembrane region" description="Helical" evidence="1">
    <location>
        <begin position="65"/>
        <end position="86"/>
    </location>
</feature>
<gene>
    <name evidence="2" type="ORF">FHX50_000509</name>
</gene>
<dbReference type="Proteomes" id="UP000568050">
    <property type="component" value="Unassembled WGS sequence"/>
</dbReference>
<organism evidence="2 3">
    <name type="scientific">Helcobacillus massiliensis</name>
    <dbReference type="NCBI Taxonomy" id="521392"/>
    <lineage>
        <taxon>Bacteria</taxon>
        <taxon>Bacillati</taxon>
        <taxon>Actinomycetota</taxon>
        <taxon>Actinomycetes</taxon>
        <taxon>Micrococcales</taxon>
        <taxon>Dermabacteraceae</taxon>
        <taxon>Helcobacillus</taxon>
    </lineage>
</organism>
<feature type="transmembrane region" description="Helical" evidence="1">
    <location>
        <begin position="20"/>
        <end position="53"/>
    </location>
</feature>
<accession>A0A839QW89</accession>
<keyword evidence="3" id="KW-1185">Reference proteome</keyword>
<sequence length="88" mass="9009">MSSPLRDEDRTSQPVHPATVPFTFGGLVLGFLLGYIIGPWGAVIGGLVALGGVMLAASKPGVRNPVLMGLGGMVIGYTGIMLVALLNM</sequence>
<evidence type="ECO:0000313" key="2">
    <source>
        <dbReference type="EMBL" id="MBB3022261.1"/>
    </source>
</evidence>
<keyword evidence="1" id="KW-0472">Membrane</keyword>
<protein>
    <submittedName>
        <fullName evidence="2">Uncharacterized protein</fullName>
    </submittedName>
</protein>
<name>A0A839QW89_9MICO</name>